<gene>
    <name evidence="4" type="ORF">FF36_05211</name>
</gene>
<protein>
    <submittedName>
        <fullName evidence="4">Polysaccharide deacetylase</fullName>
    </submittedName>
</protein>
<reference evidence="4 5" key="2">
    <citation type="journal article" date="2016" name="Genome Announc.">
        <title>Permanent Draft Genome Sequences for Two Variants of Frankia sp. Strain CpI1, the First Frankia Strain Isolated from Root Nodules of Comptonia peregrina.</title>
        <authorList>
            <person name="Oshone R."/>
            <person name="Hurst S.G.IV."/>
            <person name="Abebe-Akele F."/>
            <person name="Simpson S."/>
            <person name="Morris K."/>
            <person name="Thomas W.K."/>
            <person name="Tisa L.S."/>
        </authorList>
    </citation>
    <scope>NUCLEOTIDE SEQUENCE [LARGE SCALE GENOMIC DNA]</scope>
    <source>
        <strain evidence="5">CpI1-S</strain>
    </source>
</reference>
<dbReference type="CDD" id="cd10918">
    <property type="entry name" value="CE4_NodB_like_5s_6s"/>
    <property type="match status" value="1"/>
</dbReference>
<dbReference type="InterPro" id="IPR002509">
    <property type="entry name" value="NODB_dom"/>
</dbReference>
<dbReference type="OrthoDB" id="9782872at2"/>
<dbReference type="GO" id="GO:0005975">
    <property type="term" value="P:carbohydrate metabolic process"/>
    <property type="evidence" value="ECO:0007669"/>
    <property type="project" value="InterPro"/>
</dbReference>
<dbReference type="GO" id="GO:0016810">
    <property type="term" value="F:hydrolase activity, acting on carbon-nitrogen (but not peptide) bonds"/>
    <property type="evidence" value="ECO:0007669"/>
    <property type="project" value="InterPro"/>
</dbReference>
<dbReference type="SUPFAM" id="SSF88713">
    <property type="entry name" value="Glycoside hydrolase/deacetylase"/>
    <property type="match status" value="1"/>
</dbReference>
<organism evidence="4 5">
    <name type="scientific">Frankia torreyi</name>
    <dbReference type="NCBI Taxonomy" id="1856"/>
    <lineage>
        <taxon>Bacteria</taxon>
        <taxon>Bacillati</taxon>
        <taxon>Actinomycetota</taxon>
        <taxon>Actinomycetes</taxon>
        <taxon>Frankiales</taxon>
        <taxon>Frankiaceae</taxon>
        <taxon>Frankia</taxon>
    </lineage>
</organism>
<keyword evidence="5" id="KW-1185">Reference proteome</keyword>
<keyword evidence="2" id="KW-0732">Signal</keyword>
<evidence type="ECO:0000256" key="2">
    <source>
        <dbReference type="ARBA" id="ARBA00022729"/>
    </source>
</evidence>
<dbReference type="PROSITE" id="PS51677">
    <property type="entry name" value="NODB"/>
    <property type="match status" value="1"/>
</dbReference>
<dbReference type="PATRIC" id="fig|1502723.3.peg.5422"/>
<name>A0A0D8B950_9ACTN</name>
<dbReference type="PANTHER" id="PTHR34216">
    <property type="match status" value="1"/>
</dbReference>
<dbReference type="Gene3D" id="3.20.20.370">
    <property type="entry name" value="Glycoside hydrolase/deacetylase"/>
    <property type="match status" value="1"/>
</dbReference>
<evidence type="ECO:0000313" key="5">
    <source>
        <dbReference type="Proteomes" id="UP000032545"/>
    </source>
</evidence>
<feature type="domain" description="NodB homology" evidence="3">
    <location>
        <begin position="77"/>
        <end position="278"/>
    </location>
</feature>
<dbReference type="Proteomes" id="UP000032545">
    <property type="component" value="Unassembled WGS sequence"/>
</dbReference>
<evidence type="ECO:0000256" key="1">
    <source>
        <dbReference type="ARBA" id="ARBA00004613"/>
    </source>
</evidence>
<dbReference type="EMBL" id="JYFN01000059">
    <property type="protein sequence ID" value="KJE20459.1"/>
    <property type="molecule type" value="Genomic_DNA"/>
</dbReference>
<comment type="subcellular location">
    <subcellularLocation>
        <location evidence="1">Secreted</location>
    </subcellularLocation>
</comment>
<sequence>MTTLATALPGAASGVLDEAPPMPLPVLMYHSVGDSVSADFRSWEVPPGVFAEQLGALAAGGYHLTGLTDALAHPHRRQVAITFDDGFEDFVTTALPALQTVGAGATLYIPTAYAGRRATWLDGYSERNLPLLGWADLADLAGEGIELGSHGHRHLELDVVPTALARYDVTASRRMIEEKTGRSPDSFSYPFGYHCASVRHVVAAAGFDSACEVGYRLHQPTQSRFGISRLVVDRAAGAADILRLVSLGHRDAFTSARRGLRSGWRAYRAARWRLGRGG</sequence>
<dbReference type="PANTHER" id="PTHR34216:SF3">
    <property type="entry name" value="POLY-BETA-1,6-N-ACETYL-D-GLUCOSAMINE N-DEACETYLASE"/>
    <property type="match status" value="1"/>
</dbReference>
<evidence type="ECO:0000313" key="4">
    <source>
        <dbReference type="EMBL" id="KJE20459.1"/>
    </source>
</evidence>
<proteinExistence type="predicted"/>
<dbReference type="Pfam" id="PF01522">
    <property type="entry name" value="Polysacc_deac_1"/>
    <property type="match status" value="1"/>
</dbReference>
<dbReference type="AlphaFoldDB" id="A0A0D8B950"/>
<accession>A0A0D8B950</accession>
<evidence type="ECO:0000259" key="3">
    <source>
        <dbReference type="PROSITE" id="PS51677"/>
    </source>
</evidence>
<dbReference type="InterPro" id="IPR051398">
    <property type="entry name" value="Polysacch_Deacetylase"/>
</dbReference>
<dbReference type="GO" id="GO:0005576">
    <property type="term" value="C:extracellular region"/>
    <property type="evidence" value="ECO:0007669"/>
    <property type="project" value="UniProtKB-SubCell"/>
</dbReference>
<comment type="caution">
    <text evidence="4">The sequence shown here is derived from an EMBL/GenBank/DDBJ whole genome shotgun (WGS) entry which is preliminary data.</text>
</comment>
<dbReference type="InterPro" id="IPR011330">
    <property type="entry name" value="Glyco_hydro/deAcase_b/a-brl"/>
</dbReference>
<reference evidence="5" key="1">
    <citation type="submission" date="2015-02" db="EMBL/GenBank/DDBJ databases">
        <title>Draft Genome of Frankia sp. CpI1-S.</title>
        <authorList>
            <person name="Oshone R.T."/>
            <person name="Ngom M."/>
            <person name="Ghodhbane-Gtari F."/>
            <person name="Gtari M."/>
            <person name="Morris K."/>
            <person name="Thomas K."/>
            <person name="Sen A."/>
            <person name="Tisa L.S."/>
        </authorList>
    </citation>
    <scope>NUCLEOTIDE SEQUENCE [LARGE SCALE GENOMIC DNA]</scope>
    <source>
        <strain evidence="5">CpI1-S</strain>
    </source>
</reference>
<dbReference type="RefSeq" id="WP_052681426.1">
    <property type="nucleotide sequence ID" value="NZ_JYFN01000059.1"/>
</dbReference>